<dbReference type="Proteomes" id="UP000663891">
    <property type="component" value="Unassembled WGS sequence"/>
</dbReference>
<dbReference type="PROSITE" id="PS51125">
    <property type="entry name" value="NHL"/>
    <property type="match status" value="1"/>
</dbReference>
<dbReference type="AlphaFoldDB" id="A0A814WQB3"/>
<protein>
    <submittedName>
        <fullName evidence="7">Uncharacterized protein</fullName>
    </submittedName>
</protein>
<dbReference type="Gene3D" id="2.120.10.30">
    <property type="entry name" value="TolB, C-terminal domain"/>
    <property type="match status" value="2"/>
</dbReference>
<evidence type="ECO:0000256" key="1">
    <source>
        <dbReference type="ARBA" id="ARBA00022692"/>
    </source>
</evidence>
<dbReference type="PANTHER" id="PTHR23121:SF9">
    <property type="entry name" value="SODIUM-DEPENDENT GLUCOSE TRANSPORTER 1"/>
    <property type="match status" value="1"/>
</dbReference>
<feature type="transmembrane region" description="Helical" evidence="6">
    <location>
        <begin position="25"/>
        <end position="44"/>
    </location>
</feature>
<evidence type="ECO:0000256" key="2">
    <source>
        <dbReference type="ARBA" id="ARBA00022737"/>
    </source>
</evidence>
<evidence type="ECO:0000256" key="3">
    <source>
        <dbReference type="ARBA" id="ARBA00022989"/>
    </source>
</evidence>
<name>A0A814WQB3_9BILA</name>
<dbReference type="EMBL" id="CAJNON010000336">
    <property type="protein sequence ID" value="CAF1204210.1"/>
    <property type="molecule type" value="Genomic_DNA"/>
</dbReference>
<keyword evidence="4 6" id="KW-0472">Membrane</keyword>
<organism evidence="7 8">
    <name type="scientific">Adineta steineri</name>
    <dbReference type="NCBI Taxonomy" id="433720"/>
    <lineage>
        <taxon>Eukaryota</taxon>
        <taxon>Metazoa</taxon>
        <taxon>Spiralia</taxon>
        <taxon>Gnathifera</taxon>
        <taxon>Rotifera</taxon>
        <taxon>Eurotatoria</taxon>
        <taxon>Bdelloidea</taxon>
        <taxon>Adinetida</taxon>
        <taxon>Adinetidae</taxon>
        <taxon>Adineta</taxon>
    </lineage>
</organism>
<feature type="repeat" description="NHL" evidence="5">
    <location>
        <begin position="727"/>
        <end position="765"/>
    </location>
</feature>
<evidence type="ECO:0000313" key="7">
    <source>
        <dbReference type="EMBL" id="CAF1204210.1"/>
    </source>
</evidence>
<keyword evidence="3 6" id="KW-1133">Transmembrane helix</keyword>
<feature type="transmembrane region" description="Helical" evidence="6">
    <location>
        <begin position="64"/>
        <end position="85"/>
    </location>
</feature>
<feature type="transmembrane region" description="Helical" evidence="6">
    <location>
        <begin position="346"/>
        <end position="366"/>
    </location>
</feature>
<comment type="caution">
    <text evidence="7">The sequence shown here is derived from an EMBL/GenBank/DDBJ whole genome shotgun (WGS) entry which is preliminary data.</text>
</comment>
<feature type="transmembrane region" description="Helical" evidence="6">
    <location>
        <begin position="372"/>
        <end position="391"/>
    </location>
</feature>
<feature type="transmembrane region" description="Helical" evidence="6">
    <location>
        <begin position="156"/>
        <end position="177"/>
    </location>
</feature>
<proteinExistence type="predicted"/>
<keyword evidence="1 6" id="KW-0812">Transmembrane</keyword>
<dbReference type="SUPFAM" id="SSF103473">
    <property type="entry name" value="MFS general substrate transporter"/>
    <property type="match status" value="1"/>
</dbReference>
<evidence type="ECO:0000256" key="5">
    <source>
        <dbReference type="PROSITE-ProRule" id="PRU00504"/>
    </source>
</evidence>
<feature type="transmembrane region" description="Helical" evidence="6">
    <location>
        <begin position="203"/>
        <end position="224"/>
    </location>
</feature>
<keyword evidence="2" id="KW-0677">Repeat</keyword>
<dbReference type="OrthoDB" id="6512734at2759"/>
<evidence type="ECO:0000256" key="4">
    <source>
        <dbReference type="ARBA" id="ARBA00023136"/>
    </source>
</evidence>
<feature type="transmembrane region" description="Helical" evidence="6">
    <location>
        <begin position="268"/>
        <end position="288"/>
    </location>
</feature>
<feature type="transmembrane region" description="Helical" evidence="6">
    <location>
        <begin position="398"/>
        <end position="419"/>
    </location>
</feature>
<dbReference type="SUPFAM" id="SSF75011">
    <property type="entry name" value="3-carboxy-cis,cis-mucoante lactonizing enzyme"/>
    <property type="match status" value="1"/>
</dbReference>
<feature type="transmembrane region" description="Helical" evidence="6">
    <location>
        <begin position="318"/>
        <end position="339"/>
    </location>
</feature>
<evidence type="ECO:0000313" key="8">
    <source>
        <dbReference type="Proteomes" id="UP000663891"/>
    </source>
</evidence>
<dbReference type="InterPro" id="IPR011042">
    <property type="entry name" value="6-blade_b-propeller_TolB-like"/>
</dbReference>
<sequence>MTSKSVDEVEIKQTKDLDVCVSRRWAFIKTGFLVITWIILGVHAEIVGPTMKILAQQTGTTFSGISSILAARSAGYMSGSILGAVKQGFIKQYSDGLLSFAFLIASMVIFITPSIRSLLLLSIVFFIQGISQGFTDLGGTNLILTMWHDHSSTAMNTVHLGFGFGAVFVNLLVAPFLEKNEIIVSNVTSTSILENPFSSKINIPYTITASLCFLIAIGHLLFAIREHRIQRRTLQMDQSAYTTVASASLTETQANYSQYSPRSCGNGYFYYGLTMSILWIVYMFFVTANDLTFGKFFFSYLGSSKFELSTKSASLGMIIYWLSYSIGRLICAIVALFVSVDIVLSVIWMAGLILAIAWIVFVWIIGLSSTSLFILGSFTGLIFSPIFPLSFGFINQRLVINPLLLGLILCGASLGGVIFQKIGAAAVLTATAILKKTEREKTSTMKIATSTSTSTTSEQLTSSVIINKNTKWKQNAITVAGGHGFGSKLNQLDHVSGIHIDDDDYSIYIADKTNHRVVRWEFRANNGTLVAGGNGPGGGMNQLNQPTDVILDEAKKYLIICDFANDRVVQWPRQDSQDQQIVIYRIVCFGLAMDNNGDLYVSDWRTHEVRRWQKGYTEGIVVAGGNGRGNQLKQLDDPHYIFVDDDHSVYVADTLNNRVMKWKKNTDEGILIASGQVYNENPDTLLTPIGVIADHKGNIYVSTIGIYQIMRWSPGATEGASVVGEKECGRGSTELALPYDLSFDRQGNLYVVDTHNYRIQKFDIDLD</sequence>
<gene>
    <name evidence="7" type="ORF">VCS650_LOCUS25811</name>
</gene>
<reference evidence="7" key="1">
    <citation type="submission" date="2021-02" db="EMBL/GenBank/DDBJ databases">
        <authorList>
            <person name="Nowell W R."/>
        </authorList>
    </citation>
    <scope>NUCLEOTIDE SEQUENCE</scope>
</reference>
<dbReference type="InterPro" id="IPR001258">
    <property type="entry name" value="NHL_repeat"/>
</dbReference>
<dbReference type="PANTHER" id="PTHR23121">
    <property type="entry name" value="SODIUM-DEPENDENT GLUCOSE TRANSPORTER 1"/>
    <property type="match status" value="1"/>
</dbReference>
<feature type="transmembrane region" description="Helical" evidence="6">
    <location>
        <begin position="97"/>
        <end position="115"/>
    </location>
</feature>
<dbReference type="CDD" id="cd05819">
    <property type="entry name" value="NHL"/>
    <property type="match status" value="1"/>
</dbReference>
<accession>A0A814WQB3</accession>
<dbReference type="InterPro" id="IPR036259">
    <property type="entry name" value="MFS_trans_sf"/>
</dbReference>
<feature type="transmembrane region" description="Helical" evidence="6">
    <location>
        <begin position="121"/>
        <end position="144"/>
    </location>
</feature>
<evidence type="ECO:0000256" key="6">
    <source>
        <dbReference type="SAM" id="Phobius"/>
    </source>
</evidence>